<dbReference type="Pfam" id="PF12831">
    <property type="entry name" value="FAD_oxidored"/>
    <property type="match status" value="1"/>
</dbReference>
<evidence type="ECO:0000256" key="2">
    <source>
        <dbReference type="ARBA" id="ARBA00022723"/>
    </source>
</evidence>
<keyword evidence="5" id="KW-0411">Iron-sulfur</keyword>
<keyword evidence="4" id="KW-0408">Iron</keyword>
<evidence type="ECO:0000256" key="5">
    <source>
        <dbReference type="ARBA" id="ARBA00023014"/>
    </source>
</evidence>
<comment type="caution">
    <text evidence="6">The sequence shown here is derived from an EMBL/GenBank/DDBJ whole genome shotgun (WGS) entry which is preliminary data.</text>
</comment>
<proteinExistence type="predicted"/>
<keyword evidence="3" id="KW-0560">Oxidoreductase</keyword>
<evidence type="ECO:0000313" key="6">
    <source>
        <dbReference type="EMBL" id="HHR34275.1"/>
    </source>
</evidence>
<dbReference type="SUPFAM" id="SSF51905">
    <property type="entry name" value="FAD/NAD(P)-binding domain"/>
    <property type="match status" value="1"/>
</dbReference>
<dbReference type="Gene3D" id="3.50.50.60">
    <property type="entry name" value="FAD/NAD(P)-binding domain"/>
    <property type="match status" value="1"/>
</dbReference>
<dbReference type="EMBL" id="DRXW01000296">
    <property type="protein sequence ID" value="HHR34275.1"/>
    <property type="molecule type" value="Genomic_DNA"/>
</dbReference>
<dbReference type="PANTHER" id="PTHR43498">
    <property type="entry name" value="FERREDOXIN:COB-COM HETERODISULFIDE REDUCTASE SUBUNIT A"/>
    <property type="match status" value="1"/>
</dbReference>
<dbReference type="InterPro" id="IPR036188">
    <property type="entry name" value="FAD/NAD-bd_sf"/>
</dbReference>
<keyword evidence="2" id="KW-0479">Metal-binding</keyword>
<accession>A0A7C5U8X4</accession>
<dbReference type="PANTHER" id="PTHR43498:SF1">
    <property type="entry name" value="COB--COM HETERODISULFIDE REDUCTASE IRON-SULFUR SUBUNIT A"/>
    <property type="match status" value="1"/>
</dbReference>
<evidence type="ECO:0000256" key="3">
    <source>
        <dbReference type="ARBA" id="ARBA00023002"/>
    </source>
</evidence>
<dbReference type="GO" id="GO:0051539">
    <property type="term" value="F:4 iron, 4 sulfur cluster binding"/>
    <property type="evidence" value="ECO:0007669"/>
    <property type="project" value="UniProtKB-KW"/>
</dbReference>
<sequence length="413" mass="46397">MKVQYDVAVFGAGLAGVAATVNAFKAGKKVILVEQSFTVGGNATIGLVNPFMRYWLDDKVLSGEFFNEILRELDEVGGLYKNTFDSELLKIVLFRKLTGVELLFRAIPIKVNVSGNRINSVEVQTSLGNRIEIEASLYIDATGDGSLSYMAGCSFESGDEKGDNQAVTLMFTIANVNFEEVRKSIRRNPENFFSWVSPDAEVLSVAGYFEEVKSAKKDGIDYPNEFFFFNQLPTGNRVTVNTTHLHVKTIDDFQLSAAMAKLHEQVFNVYKFAKQYVSGFEDSYIEKIAPLLGIRESRRIEGKYKFKGTDVVEKRKFKNAVVRACYGIDVHKRETTISQEERKVVPKYEDYYEIPLESLISKDFENLAVVGRCFSSDFLGQSAARIMPTCTDMGDAIGKMITKCQKSFYEILP</sequence>
<name>A0A7C5U8X4_9BACT</name>
<dbReference type="GO" id="GO:0046872">
    <property type="term" value="F:metal ion binding"/>
    <property type="evidence" value="ECO:0007669"/>
    <property type="project" value="UniProtKB-KW"/>
</dbReference>
<protein>
    <submittedName>
        <fullName evidence="6">FAD-dependent oxidoreductase</fullName>
    </submittedName>
</protein>
<evidence type="ECO:0000256" key="1">
    <source>
        <dbReference type="ARBA" id="ARBA00022485"/>
    </source>
</evidence>
<dbReference type="AlphaFoldDB" id="A0A7C5U8X4"/>
<organism evidence="6">
    <name type="scientific">Fervidobacterium nodosum</name>
    <dbReference type="NCBI Taxonomy" id="2424"/>
    <lineage>
        <taxon>Bacteria</taxon>
        <taxon>Thermotogati</taxon>
        <taxon>Thermotogota</taxon>
        <taxon>Thermotogae</taxon>
        <taxon>Thermotogales</taxon>
        <taxon>Fervidobacteriaceae</taxon>
        <taxon>Fervidobacterium</taxon>
    </lineage>
</organism>
<reference evidence="6" key="1">
    <citation type="journal article" date="2020" name="mSystems">
        <title>Genome- and Community-Level Interaction Insights into Carbon Utilization and Element Cycling Functions of Hydrothermarchaeota in Hydrothermal Sediment.</title>
        <authorList>
            <person name="Zhou Z."/>
            <person name="Liu Y."/>
            <person name="Xu W."/>
            <person name="Pan J."/>
            <person name="Luo Z.H."/>
            <person name="Li M."/>
        </authorList>
    </citation>
    <scope>NUCLEOTIDE SEQUENCE [LARGE SCALE GENOMIC DNA]</scope>
    <source>
        <strain evidence="6">SpSt-1088</strain>
    </source>
</reference>
<gene>
    <name evidence="6" type="ORF">ENM46_04950</name>
</gene>
<evidence type="ECO:0000256" key="4">
    <source>
        <dbReference type="ARBA" id="ARBA00023004"/>
    </source>
</evidence>
<dbReference type="InterPro" id="IPR039650">
    <property type="entry name" value="HdrA-like"/>
</dbReference>
<keyword evidence="1" id="KW-0004">4Fe-4S</keyword>
<dbReference type="GO" id="GO:0016491">
    <property type="term" value="F:oxidoreductase activity"/>
    <property type="evidence" value="ECO:0007669"/>
    <property type="project" value="UniProtKB-KW"/>
</dbReference>